<feature type="region of interest" description="Disordered" evidence="1">
    <location>
        <begin position="176"/>
        <end position="275"/>
    </location>
</feature>
<feature type="compositionally biased region" description="Basic and acidic residues" evidence="1">
    <location>
        <begin position="203"/>
        <end position="217"/>
    </location>
</feature>
<gene>
    <name evidence="2" type="ORF">KEC57_10305</name>
</gene>
<dbReference type="Gene3D" id="1.10.10.10">
    <property type="entry name" value="Winged helix-like DNA-binding domain superfamily/Winged helix DNA-binding domain"/>
    <property type="match status" value="1"/>
</dbReference>
<evidence type="ECO:0000313" key="2">
    <source>
        <dbReference type="EMBL" id="MCC2032569.1"/>
    </source>
</evidence>
<evidence type="ECO:0000256" key="1">
    <source>
        <dbReference type="SAM" id="MobiDB-lite"/>
    </source>
</evidence>
<proteinExistence type="predicted"/>
<feature type="compositionally biased region" description="Basic and acidic residues" evidence="1">
    <location>
        <begin position="256"/>
        <end position="275"/>
    </location>
</feature>
<dbReference type="InterPro" id="IPR036388">
    <property type="entry name" value="WH-like_DNA-bd_sf"/>
</dbReference>
<dbReference type="EMBL" id="JAGTTN010000003">
    <property type="protein sequence ID" value="MCC2032569.1"/>
    <property type="molecule type" value="Genomic_DNA"/>
</dbReference>
<protein>
    <recommendedName>
        <fullName evidence="4">MarR family transcriptional regulator</fullName>
    </recommendedName>
</protein>
<dbReference type="SUPFAM" id="SSF46785">
    <property type="entry name" value="Winged helix' DNA-binding domain"/>
    <property type="match status" value="1"/>
</dbReference>
<reference evidence="2" key="1">
    <citation type="submission" date="2021-04" db="EMBL/GenBank/DDBJ databases">
        <title>Microbacterium tenobrionis sp. nov. and Microbacterium allomyrinae sp. nov., isolated from larvae of Tenobrio molitor and Allomyrina dichotoma, respectively.</title>
        <authorList>
            <person name="Lee S.D."/>
        </authorList>
    </citation>
    <scope>NUCLEOTIDE SEQUENCE</scope>
    <source>
        <strain evidence="2">BWT-G7</strain>
    </source>
</reference>
<sequence>MDNTDNTDPRPADQRPLSYWLRTVDGLLTREFASALEREGITPRDWMLLNLLSSDVDAPGVSERLARKGKRLRGLEDRGWAEQKGDGTWALTDTGRAEKERIAEIVDAIRTRMIAAVGDDAFASTVASLETIARELGWDESDPRSGFGFGFGGFPGGPGGRGRGFGGFRGPWPFRPEIHDGFGPNRHHGFGPGRPGRPGTTDDAPRDRDNAFDDGCRGPRPQGDYGHGGRGHGGYGHGGYGHDRGGRGRGGRHAQHAFERGFDAGFTRGRESGAA</sequence>
<comment type="caution">
    <text evidence="2">The sequence shown here is derived from an EMBL/GenBank/DDBJ whole genome shotgun (WGS) entry which is preliminary data.</text>
</comment>
<keyword evidence="3" id="KW-1185">Reference proteome</keyword>
<evidence type="ECO:0008006" key="4">
    <source>
        <dbReference type="Google" id="ProtNLM"/>
    </source>
</evidence>
<feature type="compositionally biased region" description="Gly residues" evidence="1">
    <location>
        <begin position="225"/>
        <end position="239"/>
    </location>
</feature>
<accession>A0A9X1LUZ9</accession>
<evidence type="ECO:0000313" key="3">
    <source>
        <dbReference type="Proteomes" id="UP001139354"/>
    </source>
</evidence>
<dbReference type="InterPro" id="IPR036390">
    <property type="entry name" value="WH_DNA-bd_sf"/>
</dbReference>
<dbReference type="AlphaFoldDB" id="A0A9X1LUZ9"/>
<name>A0A9X1LUZ9_9MICO</name>
<organism evidence="2 3">
    <name type="scientific">Microbacterium allomyrinae</name>
    <dbReference type="NCBI Taxonomy" id="2830666"/>
    <lineage>
        <taxon>Bacteria</taxon>
        <taxon>Bacillati</taxon>
        <taxon>Actinomycetota</taxon>
        <taxon>Actinomycetes</taxon>
        <taxon>Micrococcales</taxon>
        <taxon>Microbacteriaceae</taxon>
        <taxon>Microbacterium</taxon>
    </lineage>
</organism>
<dbReference type="Proteomes" id="UP001139354">
    <property type="component" value="Unassembled WGS sequence"/>
</dbReference>